<evidence type="ECO:0000256" key="1">
    <source>
        <dbReference type="SAM" id="MobiDB-lite"/>
    </source>
</evidence>
<accession>A0AA88DIC7</accession>
<gene>
    <name evidence="2" type="ORF">TIFTF001_013923</name>
</gene>
<evidence type="ECO:0000313" key="3">
    <source>
        <dbReference type="Proteomes" id="UP001187192"/>
    </source>
</evidence>
<dbReference type="Proteomes" id="UP001187192">
    <property type="component" value="Unassembled WGS sequence"/>
</dbReference>
<evidence type="ECO:0000313" key="2">
    <source>
        <dbReference type="EMBL" id="GMN44724.1"/>
    </source>
</evidence>
<dbReference type="AlphaFoldDB" id="A0AA88DIC7"/>
<comment type="caution">
    <text evidence="2">The sequence shown here is derived from an EMBL/GenBank/DDBJ whole genome shotgun (WGS) entry which is preliminary data.</text>
</comment>
<proteinExistence type="predicted"/>
<feature type="region of interest" description="Disordered" evidence="1">
    <location>
        <begin position="1"/>
        <end position="35"/>
    </location>
</feature>
<name>A0AA88DIC7_FICCA</name>
<protein>
    <submittedName>
        <fullName evidence="2">Uncharacterized protein</fullName>
    </submittedName>
</protein>
<dbReference type="EMBL" id="BTGU01000019">
    <property type="protein sequence ID" value="GMN44724.1"/>
    <property type="molecule type" value="Genomic_DNA"/>
</dbReference>
<sequence>MEASAQVKGLMSGRPSPNEVYRSPDRSWQSHRYRPDKLMSAPCRCQPRVNADSRVKE</sequence>
<organism evidence="2 3">
    <name type="scientific">Ficus carica</name>
    <name type="common">Common fig</name>
    <dbReference type="NCBI Taxonomy" id="3494"/>
    <lineage>
        <taxon>Eukaryota</taxon>
        <taxon>Viridiplantae</taxon>
        <taxon>Streptophyta</taxon>
        <taxon>Embryophyta</taxon>
        <taxon>Tracheophyta</taxon>
        <taxon>Spermatophyta</taxon>
        <taxon>Magnoliopsida</taxon>
        <taxon>eudicotyledons</taxon>
        <taxon>Gunneridae</taxon>
        <taxon>Pentapetalae</taxon>
        <taxon>rosids</taxon>
        <taxon>fabids</taxon>
        <taxon>Rosales</taxon>
        <taxon>Moraceae</taxon>
        <taxon>Ficeae</taxon>
        <taxon>Ficus</taxon>
    </lineage>
</organism>
<keyword evidence="3" id="KW-1185">Reference proteome</keyword>
<reference evidence="2" key="1">
    <citation type="submission" date="2023-07" db="EMBL/GenBank/DDBJ databases">
        <title>draft genome sequence of fig (Ficus carica).</title>
        <authorList>
            <person name="Takahashi T."/>
            <person name="Nishimura K."/>
        </authorList>
    </citation>
    <scope>NUCLEOTIDE SEQUENCE</scope>
</reference>